<keyword evidence="4" id="KW-0479">Metal-binding</keyword>
<evidence type="ECO:0000313" key="11">
    <source>
        <dbReference type="Proteomes" id="UP000727993"/>
    </source>
</evidence>
<evidence type="ECO:0000256" key="5">
    <source>
        <dbReference type="ARBA" id="ARBA00022898"/>
    </source>
</evidence>
<evidence type="ECO:0000256" key="2">
    <source>
        <dbReference type="ARBA" id="ARBA00006490"/>
    </source>
</evidence>
<keyword evidence="6" id="KW-0408">Iron</keyword>
<keyword evidence="10" id="KW-0032">Aminotransferase</keyword>
<reference evidence="10 11" key="1">
    <citation type="submission" date="2020-10" db="EMBL/GenBank/DDBJ databases">
        <title>Connecting structure to function with the recovery of over 1000 high-quality activated sludge metagenome-assembled genomes encoding full-length rRNA genes using long-read sequencing.</title>
        <authorList>
            <person name="Singleton C.M."/>
            <person name="Petriglieri F."/>
            <person name="Kristensen J.M."/>
            <person name="Kirkegaard R.H."/>
            <person name="Michaelsen T.Y."/>
            <person name="Andersen M.H."/>
            <person name="Karst S.M."/>
            <person name="Dueholm M.S."/>
            <person name="Nielsen P.H."/>
            <person name="Albertsen M."/>
        </authorList>
    </citation>
    <scope>NUCLEOTIDE SEQUENCE [LARGE SCALE GENOMIC DNA]</scope>
    <source>
        <strain evidence="10">Lyne_18-Q3-R50-59_MAXAC.006</strain>
    </source>
</reference>
<dbReference type="AlphaFoldDB" id="A0A936TEW8"/>
<dbReference type="GO" id="GO:0008483">
    <property type="term" value="F:transaminase activity"/>
    <property type="evidence" value="ECO:0007669"/>
    <property type="project" value="UniProtKB-KW"/>
</dbReference>
<comment type="catalytic activity">
    <reaction evidence="8">
        <text>(sulfur carrier)-H + L-cysteine = (sulfur carrier)-SH + L-alanine</text>
        <dbReference type="Rhea" id="RHEA:43892"/>
        <dbReference type="Rhea" id="RHEA-COMP:14737"/>
        <dbReference type="Rhea" id="RHEA-COMP:14739"/>
        <dbReference type="ChEBI" id="CHEBI:29917"/>
        <dbReference type="ChEBI" id="CHEBI:35235"/>
        <dbReference type="ChEBI" id="CHEBI:57972"/>
        <dbReference type="ChEBI" id="CHEBI:64428"/>
        <dbReference type="EC" id="2.8.1.7"/>
    </reaction>
</comment>
<dbReference type="InterPro" id="IPR000192">
    <property type="entry name" value="Aminotrans_V_dom"/>
</dbReference>
<dbReference type="InterPro" id="IPR015421">
    <property type="entry name" value="PyrdxlP-dep_Trfase_major"/>
</dbReference>
<dbReference type="PIRSF" id="PIRSF005572">
    <property type="entry name" value="NifS"/>
    <property type="match status" value="1"/>
</dbReference>
<dbReference type="EMBL" id="JADJZA010000001">
    <property type="protein sequence ID" value="MBK9295950.1"/>
    <property type="molecule type" value="Genomic_DNA"/>
</dbReference>
<evidence type="ECO:0000256" key="1">
    <source>
        <dbReference type="ARBA" id="ARBA00001933"/>
    </source>
</evidence>
<evidence type="ECO:0000256" key="6">
    <source>
        <dbReference type="ARBA" id="ARBA00023004"/>
    </source>
</evidence>
<dbReference type="Proteomes" id="UP000727993">
    <property type="component" value="Unassembled WGS sequence"/>
</dbReference>
<dbReference type="GO" id="GO:0051536">
    <property type="term" value="F:iron-sulfur cluster binding"/>
    <property type="evidence" value="ECO:0007669"/>
    <property type="project" value="UniProtKB-KW"/>
</dbReference>
<dbReference type="PANTHER" id="PTHR11601">
    <property type="entry name" value="CYSTEINE DESULFURYLASE FAMILY MEMBER"/>
    <property type="match status" value="1"/>
</dbReference>
<evidence type="ECO:0000313" key="10">
    <source>
        <dbReference type="EMBL" id="MBK9295950.1"/>
    </source>
</evidence>
<dbReference type="GO" id="GO:0046872">
    <property type="term" value="F:metal ion binding"/>
    <property type="evidence" value="ECO:0007669"/>
    <property type="project" value="UniProtKB-KW"/>
</dbReference>
<keyword evidence="7" id="KW-0411">Iron-sulfur</keyword>
<comment type="caution">
    <text evidence="10">The sequence shown here is derived from an EMBL/GenBank/DDBJ whole genome shotgun (WGS) entry which is preliminary data.</text>
</comment>
<comment type="similarity">
    <text evidence="2">Belongs to the class-V pyridoxal-phosphate-dependent aminotransferase family. NifS/IscS subfamily.</text>
</comment>
<evidence type="ECO:0000256" key="7">
    <source>
        <dbReference type="ARBA" id="ARBA00023014"/>
    </source>
</evidence>
<dbReference type="GO" id="GO:0031071">
    <property type="term" value="F:cysteine desulfurase activity"/>
    <property type="evidence" value="ECO:0007669"/>
    <property type="project" value="UniProtKB-EC"/>
</dbReference>
<name>A0A936TEW8_9ACTN</name>
<keyword evidence="3" id="KW-0808">Transferase</keyword>
<evidence type="ECO:0000256" key="3">
    <source>
        <dbReference type="ARBA" id="ARBA00022679"/>
    </source>
</evidence>
<proteinExistence type="inferred from homology"/>
<feature type="domain" description="Aminotransferase class V" evidence="9">
    <location>
        <begin position="7"/>
        <end position="360"/>
    </location>
</feature>
<dbReference type="SUPFAM" id="SSF53383">
    <property type="entry name" value="PLP-dependent transferases"/>
    <property type="match status" value="1"/>
</dbReference>
<organism evidence="10 11">
    <name type="scientific">Candidatus Neomicrothrix subdominans</name>
    <dbReference type="NCBI Taxonomy" id="2954438"/>
    <lineage>
        <taxon>Bacteria</taxon>
        <taxon>Bacillati</taxon>
        <taxon>Actinomycetota</taxon>
        <taxon>Acidimicrobiia</taxon>
        <taxon>Acidimicrobiales</taxon>
        <taxon>Microthrixaceae</taxon>
        <taxon>Candidatus Neomicrothrix</taxon>
    </lineage>
</organism>
<accession>A0A936TEW8</accession>
<gene>
    <name evidence="10" type="ORF">IPN02_03555</name>
</gene>
<dbReference type="InterPro" id="IPR016454">
    <property type="entry name" value="Cysteine_dSase"/>
</dbReference>
<dbReference type="InterPro" id="IPR015424">
    <property type="entry name" value="PyrdxlP-dep_Trfase"/>
</dbReference>
<comment type="cofactor">
    <cofactor evidence="1">
        <name>pyridoxal 5'-phosphate</name>
        <dbReference type="ChEBI" id="CHEBI:597326"/>
    </cofactor>
</comment>
<keyword evidence="5" id="KW-0663">Pyridoxal phosphate</keyword>
<evidence type="ECO:0000259" key="9">
    <source>
        <dbReference type="Pfam" id="PF00266"/>
    </source>
</evidence>
<protein>
    <submittedName>
        <fullName evidence="10">Aminotransferase class V-fold PLP-dependent enzyme</fullName>
    </submittedName>
</protein>
<dbReference type="Gene3D" id="3.90.1150.10">
    <property type="entry name" value="Aspartate Aminotransferase, domain 1"/>
    <property type="match status" value="1"/>
</dbReference>
<dbReference type="Pfam" id="PF00266">
    <property type="entry name" value="Aminotran_5"/>
    <property type="match status" value="1"/>
</dbReference>
<dbReference type="Gene3D" id="3.40.640.10">
    <property type="entry name" value="Type I PLP-dependent aspartate aminotransferase-like (Major domain)"/>
    <property type="match status" value="1"/>
</dbReference>
<evidence type="ECO:0000256" key="4">
    <source>
        <dbReference type="ARBA" id="ARBA00022723"/>
    </source>
</evidence>
<sequence>MSAPRAYLDGASTQPLRPEARAELIEAWAEPAGDPGRMHTEGMEARARLEWARERVATAVGARSRSVVFTSGGSEAIAAAAYGATERGPHSVAAAVEHSAVRSWAERGPVTWVDVDRSGRVDTEGLLDGVNASTSAEPTGLVHLQWANHEVGTRQRVAEVVASCRERDVLCHIDACGALGHDPIAFDDLGADLMSVSAHKLGGPPGIGALLVRRGLRLDPLIVGGDQERARRAGMEAVGPACGFAAALEAATADLDDSARFARTQTDRVIAWAEGTEGVRVLGDPVDRLDHLVCLGFDDVEPQPLLIGLDQAGVAVHSGSSCATEGLEPSPVLAAMGVDDQRSMRVSLSWSTTVADVSAFLDAAPEVLGSLRSLRAGT</sequence>
<evidence type="ECO:0000256" key="8">
    <source>
        <dbReference type="ARBA" id="ARBA00050776"/>
    </source>
</evidence>
<dbReference type="PANTHER" id="PTHR11601:SF34">
    <property type="entry name" value="CYSTEINE DESULFURASE"/>
    <property type="match status" value="1"/>
</dbReference>
<dbReference type="InterPro" id="IPR015422">
    <property type="entry name" value="PyrdxlP-dep_Trfase_small"/>
</dbReference>